<dbReference type="CDD" id="cd01392">
    <property type="entry name" value="HTH_LacI"/>
    <property type="match status" value="1"/>
</dbReference>
<comment type="caution">
    <text evidence="5">The sequence shown here is derived from an EMBL/GenBank/DDBJ whole genome shotgun (WGS) entry which is preliminary data.</text>
</comment>
<dbReference type="InterPro" id="IPR010982">
    <property type="entry name" value="Lambda_DNA-bd_dom_sf"/>
</dbReference>
<dbReference type="GO" id="GO:0003700">
    <property type="term" value="F:DNA-binding transcription factor activity"/>
    <property type="evidence" value="ECO:0007669"/>
    <property type="project" value="TreeGrafter"/>
</dbReference>
<evidence type="ECO:0000313" key="6">
    <source>
        <dbReference type="Proteomes" id="UP000664545"/>
    </source>
</evidence>
<organism evidence="5 6">
    <name type="scientific">Clostridium aminobutyricum</name>
    <dbReference type="NCBI Taxonomy" id="33953"/>
    <lineage>
        <taxon>Bacteria</taxon>
        <taxon>Bacillati</taxon>
        <taxon>Bacillota</taxon>
        <taxon>Clostridia</taxon>
        <taxon>Eubacteriales</taxon>
        <taxon>Clostridiaceae</taxon>
        <taxon>Clostridium</taxon>
    </lineage>
</organism>
<dbReference type="AlphaFoldDB" id="A0A939D9F6"/>
<dbReference type="InterPro" id="IPR001761">
    <property type="entry name" value="Peripla_BP/Lac1_sug-bd_dom"/>
</dbReference>
<dbReference type="InterPro" id="IPR000843">
    <property type="entry name" value="HTH_LacI"/>
</dbReference>
<keyword evidence="1" id="KW-0805">Transcription regulation</keyword>
<dbReference type="RefSeq" id="WP_206582500.1">
    <property type="nucleotide sequence ID" value="NZ_JAFJZZ010000004.1"/>
</dbReference>
<dbReference type="SUPFAM" id="SSF53822">
    <property type="entry name" value="Periplasmic binding protein-like I"/>
    <property type="match status" value="1"/>
</dbReference>
<dbReference type="SMART" id="SM00354">
    <property type="entry name" value="HTH_LACI"/>
    <property type="match status" value="1"/>
</dbReference>
<dbReference type="SUPFAM" id="SSF47413">
    <property type="entry name" value="lambda repressor-like DNA-binding domains"/>
    <property type="match status" value="1"/>
</dbReference>
<dbReference type="PANTHER" id="PTHR30146">
    <property type="entry name" value="LACI-RELATED TRANSCRIPTIONAL REPRESSOR"/>
    <property type="match status" value="1"/>
</dbReference>
<dbReference type="Gene3D" id="1.10.260.40">
    <property type="entry name" value="lambda repressor-like DNA-binding domains"/>
    <property type="match status" value="1"/>
</dbReference>
<dbReference type="Proteomes" id="UP000664545">
    <property type="component" value="Unassembled WGS sequence"/>
</dbReference>
<protein>
    <submittedName>
        <fullName evidence="5">LacI family DNA-binding transcriptional regulator</fullName>
    </submittedName>
</protein>
<dbReference type="PROSITE" id="PS50932">
    <property type="entry name" value="HTH_LACI_2"/>
    <property type="match status" value="1"/>
</dbReference>
<dbReference type="EMBL" id="JAFJZZ010000004">
    <property type="protein sequence ID" value="MBN7773656.1"/>
    <property type="molecule type" value="Genomic_DNA"/>
</dbReference>
<evidence type="ECO:0000256" key="3">
    <source>
        <dbReference type="ARBA" id="ARBA00023163"/>
    </source>
</evidence>
<dbReference type="Gene3D" id="3.40.50.2300">
    <property type="match status" value="2"/>
</dbReference>
<reference evidence="5" key="1">
    <citation type="submission" date="2021-02" db="EMBL/GenBank/DDBJ databases">
        <title>Abyssanaerobacter marinus gen.nov., sp., nov, anaerobic bacterium isolated from the Onnuri vent field of Indian Ocean and suggestion of Mogibacteriaceae fam. nov., and proposal of reclassification of ambiguous this family's genus member.</title>
        <authorList>
            <person name="Kim Y.J."/>
            <person name="Yang J.-A."/>
        </authorList>
    </citation>
    <scope>NUCLEOTIDE SEQUENCE</scope>
    <source>
        <strain evidence="5">DSM 2634</strain>
    </source>
</reference>
<evidence type="ECO:0000256" key="1">
    <source>
        <dbReference type="ARBA" id="ARBA00023015"/>
    </source>
</evidence>
<keyword evidence="2 5" id="KW-0238">DNA-binding</keyword>
<gene>
    <name evidence="5" type="ORF">JYB65_09810</name>
</gene>
<dbReference type="InterPro" id="IPR028082">
    <property type="entry name" value="Peripla_BP_I"/>
</dbReference>
<proteinExistence type="predicted"/>
<name>A0A939D9F6_CLOAM</name>
<evidence type="ECO:0000259" key="4">
    <source>
        <dbReference type="PROSITE" id="PS50932"/>
    </source>
</evidence>
<keyword evidence="3" id="KW-0804">Transcription</keyword>
<keyword evidence="6" id="KW-1185">Reference proteome</keyword>
<dbReference type="Pfam" id="PF00356">
    <property type="entry name" value="LacI"/>
    <property type="match status" value="1"/>
</dbReference>
<accession>A0A939D9F6</accession>
<dbReference type="CDD" id="cd06267">
    <property type="entry name" value="PBP1_LacI_sugar_binding-like"/>
    <property type="match status" value="1"/>
</dbReference>
<dbReference type="Pfam" id="PF00532">
    <property type="entry name" value="Peripla_BP_1"/>
    <property type="match status" value="1"/>
</dbReference>
<sequence length="349" mass="39727">MNIKQIAKQAGVSVATVSRVLNHPESVAPETKEKIERIMQEAEYTPNWFARGLNFNKTKTIGLMIPHILNPANMEIVKGVEDVARQKDYITFMCNVENDPEKERQYAESLIHRKVDGIILISSHLEADEIENIYSQGVPVVMIGENKGKPNVPVVRTNCQQAIFKAVNYLMEVGYRKIAILYGKTPELENKRKIEGYEQALAKEGIERNPAYIIATENNIEGGYLGAKRFIEMQERPEVILATSDLIAFGVMDAMKDHNIRMPEEISIIGFDNIRMSNMVDPKLTTIEKPLHKMGVVGARLLFDMIEDADQKNQAYLELHRSKEIELQSKIKIRKSCGHTERLQEMFRG</sequence>
<evidence type="ECO:0000313" key="5">
    <source>
        <dbReference type="EMBL" id="MBN7773656.1"/>
    </source>
</evidence>
<dbReference type="PRINTS" id="PR00036">
    <property type="entry name" value="HTHLACI"/>
</dbReference>
<feature type="domain" description="HTH lacI-type" evidence="4">
    <location>
        <begin position="1"/>
        <end position="55"/>
    </location>
</feature>
<evidence type="ECO:0000256" key="2">
    <source>
        <dbReference type="ARBA" id="ARBA00023125"/>
    </source>
</evidence>
<dbReference type="GO" id="GO:0000976">
    <property type="term" value="F:transcription cis-regulatory region binding"/>
    <property type="evidence" value="ECO:0007669"/>
    <property type="project" value="TreeGrafter"/>
</dbReference>
<dbReference type="PANTHER" id="PTHR30146:SF109">
    <property type="entry name" value="HTH-TYPE TRANSCRIPTIONAL REGULATOR GALS"/>
    <property type="match status" value="1"/>
</dbReference>